<keyword evidence="1" id="KW-0282">Flagellum</keyword>
<dbReference type="GO" id="GO:0032259">
    <property type="term" value="P:methylation"/>
    <property type="evidence" value="ECO:0007669"/>
    <property type="project" value="UniProtKB-KW"/>
</dbReference>
<keyword evidence="1" id="KW-0808">Transferase</keyword>
<keyword evidence="1" id="KW-0969">Cilium</keyword>
<name>A0A0C7R7V1_PARSO</name>
<reference evidence="1 2" key="1">
    <citation type="submission" date="2015-01" db="EMBL/GenBank/DDBJ databases">
        <authorList>
            <person name="Aslett A.Martin."/>
            <person name="De Silva Nishadi"/>
        </authorList>
    </citation>
    <scope>NUCLEOTIDE SEQUENCE [LARGE SCALE GENOMIC DNA]</scope>
    <source>
        <strain evidence="1 2">R28058</strain>
    </source>
</reference>
<proteinExistence type="predicted"/>
<dbReference type="InterPro" id="IPR005358">
    <property type="entry name" value="Puta_zinc/iron-chelating_dom"/>
</dbReference>
<keyword evidence="1" id="KW-0966">Cell projection</keyword>
<dbReference type="EMBL" id="CEKZ01000023">
    <property type="protein sequence ID" value="CEQ05050.1"/>
    <property type="molecule type" value="Genomic_DNA"/>
</dbReference>
<evidence type="ECO:0000313" key="2">
    <source>
        <dbReference type="Proteomes" id="UP000049127"/>
    </source>
</evidence>
<dbReference type="AlphaFoldDB" id="A0A0C7R7V1"/>
<dbReference type="Proteomes" id="UP000049127">
    <property type="component" value="Unassembled WGS sequence"/>
</dbReference>
<sequence length="242" mass="28515">MATLKKIDIKKGIQFAREVNLFDELNNIYNTLPSGDCTGCGKCCMESVGTNLIEFLNIYNYLENNKALRDKCLNKAIDYYFLEYIKKSSCPFKDENNKCLIYQVRPLNCRIYGHWTKEDYNLNLSNINNKNNEYSRLIKDEYGFEINEEVVNFKINYCEDFKPENRYLKKSERLEFADSLMILDSKLYSSGVIDIEFKDRGIVEYFIESLLFENVAYNIKINVTKDEMVRNIALKRLKSIIL</sequence>
<keyword evidence="1" id="KW-0489">Methyltransferase</keyword>
<dbReference type="RefSeq" id="WP_055343029.1">
    <property type="nucleotide sequence ID" value="NZ_CDNI01000023.1"/>
</dbReference>
<dbReference type="GO" id="GO:0008168">
    <property type="term" value="F:methyltransferase activity"/>
    <property type="evidence" value="ECO:0007669"/>
    <property type="project" value="UniProtKB-KW"/>
</dbReference>
<organism evidence="1 2">
    <name type="scientific">Paraclostridium sordellii</name>
    <name type="common">Clostridium sordellii</name>
    <dbReference type="NCBI Taxonomy" id="1505"/>
    <lineage>
        <taxon>Bacteria</taxon>
        <taxon>Bacillati</taxon>
        <taxon>Bacillota</taxon>
        <taxon>Clostridia</taxon>
        <taxon>Peptostreptococcales</taxon>
        <taxon>Peptostreptococcaceae</taxon>
        <taxon>Paraclostridium</taxon>
    </lineage>
</organism>
<evidence type="ECO:0000313" key="1">
    <source>
        <dbReference type="EMBL" id="CEQ05050.1"/>
    </source>
</evidence>
<dbReference type="OrthoDB" id="9810361at2"/>
<dbReference type="Pfam" id="PF03692">
    <property type="entry name" value="CxxCxxCC"/>
    <property type="match status" value="1"/>
</dbReference>
<accession>A0A0C7R7V1</accession>
<protein>
    <submittedName>
        <fullName evidence="1">Flagellin N-methylase</fullName>
    </submittedName>
</protein>
<gene>
    <name evidence="1" type="ORF">R28058_27671</name>
</gene>